<dbReference type="GO" id="GO:0003677">
    <property type="term" value="F:DNA binding"/>
    <property type="evidence" value="ECO:0007669"/>
    <property type="project" value="UniProtKB-UniRule"/>
</dbReference>
<dbReference type="EMBL" id="JARGEQ010000073">
    <property type="protein sequence ID" value="MDF1586111.1"/>
    <property type="molecule type" value="Genomic_DNA"/>
</dbReference>
<dbReference type="Pfam" id="PF17938">
    <property type="entry name" value="TetR_C_29"/>
    <property type="match status" value="1"/>
</dbReference>
<organism evidence="5 6">
    <name type="scientific">Marinimicrococcus flavescens</name>
    <dbReference type="NCBI Taxonomy" id="3031815"/>
    <lineage>
        <taxon>Bacteria</taxon>
        <taxon>Pseudomonadati</taxon>
        <taxon>Pseudomonadota</taxon>
        <taxon>Alphaproteobacteria</taxon>
        <taxon>Geminicoccales</taxon>
        <taxon>Geminicoccaceae</taxon>
        <taxon>Marinimicrococcus</taxon>
    </lineage>
</organism>
<keyword evidence="6" id="KW-1185">Reference proteome</keyword>
<dbReference type="AlphaFoldDB" id="A0AAP3XQH2"/>
<dbReference type="SUPFAM" id="SSF46689">
    <property type="entry name" value="Homeodomain-like"/>
    <property type="match status" value="1"/>
</dbReference>
<protein>
    <submittedName>
        <fullName evidence="5">TetR family transcriptional regulator</fullName>
    </submittedName>
</protein>
<dbReference type="PANTHER" id="PTHR30328:SF54">
    <property type="entry name" value="HTH-TYPE TRANSCRIPTIONAL REPRESSOR SCO4008"/>
    <property type="match status" value="1"/>
</dbReference>
<dbReference type="InterPro" id="IPR050109">
    <property type="entry name" value="HTH-type_TetR-like_transc_reg"/>
</dbReference>
<reference evidence="5 6" key="1">
    <citation type="submission" date="2023-03" db="EMBL/GenBank/DDBJ databases">
        <title>YIM 152171 draft genome.</title>
        <authorList>
            <person name="Yang Z."/>
        </authorList>
    </citation>
    <scope>NUCLEOTIDE SEQUENCE [LARGE SCALE GENOMIC DNA]</scope>
    <source>
        <strain evidence="5 6">YIM 152171</strain>
    </source>
</reference>
<dbReference type="Gene3D" id="1.10.357.10">
    <property type="entry name" value="Tetracycline Repressor, domain 2"/>
    <property type="match status" value="1"/>
</dbReference>
<evidence type="ECO:0000256" key="2">
    <source>
        <dbReference type="PROSITE-ProRule" id="PRU00335"/>
    </source>
</evidence>
<dbReference type="Proteomes" id="UP001301140">
    <property type="component" value="Unassembled WGS sequence"/>
</dbReference>
<comment type="caution">
    <text evidence="5">The sequence shown here is derived from an EMBL/GenBank/DDBJ whole genome shotgun (WGS) entry which is preliminary data.</text>
</comment>
<dbReference type="InterPro" id="IPR041474">
    <property type="entry name" value="NicS_C"/>
</dbReference>
<dbReference type="SUPFAM" id="SSF48498">
    <property type="entry name" value="Tetracyclin repressor-like, C-terminal domain"/>
    <property type="match status" value="1"/>
</dbReference>
<dbReference type="Pfam" id="PF00440">
    <property type="entry name" value="TetR_N"/>
    <property type="match status" value="1"/>
</dbReference>
<proteinExistence type="predicted"/>
<evidence type="ECO:0000256" key="1">
    <source>
        <dbReference type="ARBA" id="ARBA00023125"/>
    </source>
</evidence>
<evidence type="ECO:0000313" key="5">
    <source>
        <dbReference type="EMBL" id="MDF1586111.1"/>
    </source>
</evidence>
<dbReference type="RefSeq" id="WP_327788527.1">
    <property type="nucleotide sequence ID" value="NZ_JARGEQ010000073.1"/>
</dbReference>
<feature type="compositionally biased region" description="Basic and acidic residues" evidence="3">
    <location>
        <begin position="14"/>
        <end position="25"/>
    </location>
</feature>
<dbReference type="PRINTS" id="PR00455">
    <property type="entry name" value="HTHTETR"/>
</dbReference>
<name>A0AAP3XQH2_9PROT</name>
<evidence type="ECO:0000259" key="4">
    <source>
        <dbReference type="PROSITE" id="PS50977"/>
    </source>
</evidence>
<evidence type="ECO:0000313" key="6">
    <source>
        <dbReference type="Proteomes" id="UP001301140"/>
    </source>
</evidence>
<feature type="domain" description="HTH tetR-type" evidence="4">
    <location>
        <begin position="25"/>
        <end position="85"/>
    </location>
</feature>
<accession>A0AAP3XQH2</accession>
<dbReference type="InterPro" id="IPR001647">
    <property type="entry name" value="HTH_TetR"/>
</dbReference>
<feature type="DNA-binding region" description="H-T-H motif" evidence="2">
    <location>
        <begin position="48"/>
        <end position="67"/>
    </location>
</feature>
<dbReference type="PROSITE" id="PS50977">
    <property type="entry name" value="HTH_TETR_2"/>
    <property type="match status" value="1"/>
</dbReference>
<dbReference type="InterPro" id="IPR036271">
    <property type="entry name" value="Tet_transcr_reg_TetR-rel_C_sf"/>
</dbReference>
<dbReference type="InterPro" id="IPR009057">
    <property type="entry name" value="Homeodomain-like_sf"/>
</dbReference>
<keyword evidence="1 2" id="KW-0238">DNA-binding</keyword>
<feature type="region of interest" description="Disordered" evidence="3">
    <location>
        <begin position="1"/>
        <end position="25"/>
    </location>
</feature>
<evidence type="ECO:0000256" key="3">
    <source>
        <dbReference type="SAM" id="MobiDB-lite"/>
    </source>
</evidence>
<dbReference type="PANTHER" id="PTHR30328">
    <property type="entry name" value="TRANSCRIPTIONAL REPRESSOR"/>
    <property type="match status" value="1"/>
</dbReference>
<gene>
    <name evidence="5" type="ORF">PZ740_06915</name>
</gene>
<sequence length="223" mass="25110">MTEAVLKSRSRRPASAEDARQRNPERTRAAILEAAVAEFSAHGLGGARIDAIAARAGVNKRMLYHYFGNKEALFTAALLHTYEDIRHSESDLHLEAMEPAQAIARLIDFTFDYFLDHPHFVSMLNTENMHRARYLRGSGEGARINIPVVQTLEKVLARGAGAGVFRRDVDPVQLYVSVAGICYFYFSNIHTLSTIFERDLAARPMLEARKRHVLEVILGYLRP</sequence>